<feature type="transmembrane region" description="Helical" evidence="5">
    <location>
        <begin position="37"/>
        <end position="57"/>
    </location>
</feature>
<dbReference type="GO" id="GO:0016020">
    <property type="term" value="C:membrane"/>
    <property type="evidence" value="ECO:0007669"/>
    <property type="project" value="UniProtKB-SubCell"/>
</dbReference>
<keyword evidence="7" id="KW-1185">Reference proteome</keyword>
<dbReference type="Proteomes" id="UP000320176">
    <property type="component" value="Unassembled WGS sequence"/>
</dbReference>
<feature type="transmembrane region" description="Helical" evidence="5">
    <location>
        <begin position="63"/>
        <end position="86"/>
    </location>
</feature>
<dbReference type="OrthoDB" id="236847at2"/>
<gene>
    <name evidence="6" type="primary">mntH_1</name>
    <name evidence="6" type="ORF">Pla52n_34410</name>
</gene>
<keyword evidence="3 5" id="KW-1133">Transmembrane helix</keyword>
<evidence type="ECO:0000256" key="2">
    <source>
        <dbReference type="ARBA" id="ARBA00022692"/>
    </source>
</evidence>
<feature type="transmembrane region" description="Helical" evidence="5">
    <location>
        <begin position="416"/>
        <end position="439"/>
    </location>
</feature>
<dbReference type="RefSeq" id="WP_146520732.1">
    <property type="nucleotide sequence ID" value="NZ_CP151726.1"/>
</dbReference>
<evidence type="ECO:0000256" key="4">
    <source>
        <dbReference type="ARBA" id="ARBA00023136"/>
    </source>
</evidence>
<sequence>MADENTQTTEDALLETAQSKGFFGKAAIYTRLSGPGWLQGAITLGGGSLAGALYLGVLCGYELMWLQPVAMILGVIMLSAISYVALSTGERPFQTLKNHISPVLAWGWLIATMMANIVWCLPQFALGTAAVEQNLIPSMEQMAYGKHIIAGSLLVIASIVIWFYNSGSKGIKLFELILKAMVGVVVLSFFGVVFAMTWEGALDWGKIFAGLIPNPRYLFEPVPAMTESIAATGEQAGWWTSTVANLQKDRIITAFATAVGINMTFLLPYSMLRKGWGTKHRGLAIYDLSIGLIVPFVLATSCVVIAAASQFHGKSSDVLVLVEAGKTDKTVKDYYDHVDRRLSHEKGDSFKALLKTVKDGPADAPEVVEAMNEINAARAALPQADKEVAALITGRDNFALAETLEPLVGSTVAQTLFGIGVLGMGLSTIIILMLINGFAFCELIDKPADGMWHRIGCFIPAVGVLGPFFWSKAAPALATPTSVIGGAMLPIAYLSFLLLMNSKRAIGNAAPTGTSRVVWNALMIPATFVALFGSAWGLMGKTMGESFPIGNIALGVLAVMLVLGVLGFLKKQKEHASAENG</sequence>
<dbReference type="AlphaFoldDB" id="A0A5C6ASB8"/>
<evidence type="ECO:0000313" key="7">
    <source>
        <dbReference type="Proteomes" id="UP000320176"/>
    </source>
</evidence>
<feature type="transmembrane region" description="Helical" evidence="5">
    <location>
        <begin position="517"/>
        <end position="537"/>
    </location>
</feature>
<comment type="caution">
    <text evidence="6">The sequence shown here is derived from an EMBL/GenBank/DDBJ whole genome shotgun (WGS) entry which is preliminary data.</text>
</comment>
<evidence type="ECO:0000256" key="5">
    <source>
        <dbReference type="SAM" id="Phobius"/>
    </source>
</evidence>
<feature type="transmembrane region" description="Helical" evidence="5">
    <location>
        <begin position="451"/>
        <end position="470"/>
    </location>
</feature>
<feature type="transmembrane region" description="Helical" evidence="5">
    <location>
        <begin position="251"/>
        <end position="272"/>
    </location>
</feature>
<protein>
    <submittedName>
        <fullName evidence="6">Divalent metal cation transporter MntH</fullName>
    </submittedName>
</protein>
<feature type="transmembrane region" description="Helical" evidence="5">
    <location>
        <begin position="144"/>
        <end position="164"/>
    </location>
</feature>
<keyword evidence="2 5" id="KW-0812">Transmembrane</keyword>
<dbReference type="EMBL" id="SJPN01000004">
    <property type="protein sequence ID" value="TWU02391.1"/>
    <property type="molecule type" value="Genomic_DNA"/>
</dbReference>
<dbReference type="Pfam" id="PF01566">
    <property type="entry name" value="Nramp"/>
    <property type="match status" value="2"/>
</dbReference>
<organism evidence="6 7">
    <name type="scientific">Stieleria varia</name>
    <dbReference type="NCBI Taxonomy" id="2528005"/>
    <lineage>
        <taxon>Bacteria</taxon>
        <taxon>Pseudomonadati</taxon>
        <taxon>Planctomycetota</taxon>
        <taxon>Planctomycetia</taxon>
        <taxon>Pirellulales</taxon>
        <taxon>Pirellulaceae</taxon>
        <taxon>Stieleria</taxon>
    </lineage>
</organism>
<feature type="transmembrane region" description="Helical" evidence="5">
    <location>
        <begin position="476"/>
        <end position="496"/>
    </location>
</feature>
<accession>A0A5C6ASB8</accession>
<feature type="transmembrane region" description="Helical" evidence="5">
    <location>
        <begin position="549"/>
        <end position="569"/>
    </location>
</feature>
<evidence type="ECO:0000256" key="1">
    <source>
        <dbReference type="ARBA" id="ARBA00004141"/>
    </source>
</evidence>
<proteinExistence type="predicted"/>
<feature type="transmembrane region" description="Helical" evidence="5">
    <location>
        <begin position="106"/>
        <end position="124"/>
    </location>
</feature>
<dbReference type="GO" id="GO:0046873">
    <property type="term" value="F:metal ion transmembrane transporter activity"/>
    <property type="evidence" value="ECO:0007669"/>
    <property type="project" value="InterPro"/>
</dbReference>
<dbReference type="InterPro" id="IPR001046">
    <property type="entry name" value="NRAMP_fam"/>
</dbReference>
<feature type="transmembrane region" description="Helical" evidence="5">
    <location>
        <begin position="284"/>
        <end position="308"/>
    </location>
</feature>
<evidence type="ECO:0000256" key="3">
    <source>
        <dbReference type="ARBA" id="ARBA00022989"/>
    </source>
</evidence>
<keyword evidence="4 5" id="KW-0472">Membrane</keyword>
<evidence type="ECO:0000313" key="6">
    <source>
        <dbReference type="EMBL" id="TWU02391.1"/>
    </source>
</evidence>
<feature type="transmembrane region" description="Helical" evidence="5">
    <location>
        <begin position="176"/>
        <end position="198"/>
    </location>
</feature>
<reference evidence="6 7" key="1">
    <citation type="submission" date="2019-02" db="EMBL/GenBank/DDBJ databases">
        <title>Deep-cultivation of Planctomycetes and their phenomic and genomic characterization uncovers novel biology.</title>
        <authorList>
            <person name="Wiegand S."/>
            <person name="Jogler M."/>
            <person name="Boedeker C."/>
            <person name="Pinto D."/>
            <person name="Vollmers J."/>
            <person name="Rivas-Marin E."/>
            <person name="Kohn T."/>
            <person name="Peeters S.H."/>
            <person name="Heuer A."/>
            <person name="Rast P."/>
            <person name="Oberbeckmann S."/>
            <person name="Bunk B."/>
            <person name="Jeske O."/>
            <person name="Meyerdierks A."/>
            <person name="Storesund J.E."/>
            <person name="Kallscheuer N."/>
            <person name="Luecker S."/>
            <person name="Lage O.M."/>
            <person name="Pohl T."/>
            <person name="Merkel B.J."/>
            <person name="Hornburger P."/>
            <person name="Mueller R.-W."/>
            <person name="Bruemmer F."/>
            <person name="Labrenz M."/>
            <person name="Spormann A.M."/>
            <person name="Op Den Camp H."/>
            <person name="Overmann J."/>
            <person name="Amann R."/>
            <person name="Jetten M.S.M."/>
            <person name="Mascher T."/>
            <person name="Medema M.H."/>
            <person name="Devos D.P."/>
            <person name="Kaster A.-K."/>
            <person name="Ovreas L."/>
            <person name="Rohde M."/>
            <person name="Galperin M.Y."/>
            <person name="Jogler C."/>
        </authorList>
    </citation>
    <scope>NUCLEOTIDE SEQUENCE [LARGE SCALE GENOMIC DNA]</scope>
    <source>
        <strain evidence="6 7">Pla52n</strain>
    </source>
</reference>
<comment type="subcellular location">
    <subcellularLocation>
        <location evidence="1">Membrane</location>
        <topology evidence="1">Multi-pass membrane protein</topology>
    </subcellularLocation>
</comment>
<name>A0A5C6ASB8_9BACT</name>